<dbReference type="CDD" id="cd12114">
    <property type="entry name" value="A_NRPS_TlmIV_like"/>
    <property type="match status" value="1"/>
</dbReference>
<dbReference type="GO" id="GO:0043041">
    <property type="term" value="P:amino acid activation for nonribosomal peptide biosynthetic process"/>
    <property type="evidence" value="ECO:0007669"/>
    <property type="project" value="TreeGrafter"/>
</dbReference>
<evidence type="ECO:0000256" key="1">
    <source>
        <dbReference type="ARBA" id="ARBA00001957"/>
    </source>
</evidence>
<feature type="region of interest" description="Disordered" evidence="10">
    <location>
        <begin position="1"/>
        <end position="43"/>
    </location>
</feature>
<dbReference type="Gene3D" id="3.40.50.12780">
    <property type="entry name" value="N-terminal domain of ligase-like"/>
    <property type="match status" value="1"/>
</dbReference>
<dbReference type="GO" id="GO:0005737">
    <property type="term" value="C:cytoplasm"/>
    <property type="evidence" value="ECO:0007669"/>
    <property type="project" value="TreeGrafter"/>
</dbReference>
<dbReference type="EMBL" id="CP000542">
    <property type="protein sequence ID" value="ABM58183.1"/>
    <property type="molecule type" value="Genomic_DNA"/>
</dbReference>
<feature type="region of interest" description="Disordered" evidence="10">
    <location>
        <begin position="2167"/>
        <end position="2200"/>
    </location>
</feature>
<dbReference type="GO" id="GO:0072330">
    <property type="term" value="P:monocarboxylic acid biosynthetic process"/>
    <property type="evidence" value="ECO:0007669"/>
    <property type="project" value="UniProtKB-ARBA"/>
</dbReference>
<feature type="domain" description="Carrier" evidence="11">
    <location>
        <begin position="38"/>
        <end position="114"/>
    </location>
</feature>
<keyword evidence="4" id="KW-0597">Phosphoprotein</keyword>
<evidence type="ECO:0000256" key="10">
    <source>
        <dbReference type="SAM" id="MobiDB-lite"/>
    </source>
</evidence>
<dbReference type="InterPro" id="IPR057737">
    <property type="entry name" value="Condensation_MtbB-like"/>
</dbReference>
<dbReference type="InterPro" id="IPR020845">
    <property type="entry name" value="AMP-binding_CS"/>
</dbReference>
<dbReference type="Gene3D" id="3.30.559.10">
    <property type="entry name" value="Chloramphenicol acetyltransferase-like domain"/>
    <property type="match status" value="2"/>
</dbReference>
<dbReference type="PANTHER" id="PTHR45527:SF10">
    <property type="entry name" value="PYOCHELIN SYNTHASE PCHF"/>
    <property type="match status" value="1"/>
</dbReference>
<dbReference type="InterPro" id="IPR013217">
    <property type="entry name" value="Methyltransf_12"/>
</dbReference>
<evidence type="ECO:0000256" key="9">
    <source>
        <dbReference type="ARBA" id="ARBA00079103"/>
    </source>
</evidence>
<keyword evidence="13" id="KW-1185">Reference proteome</keyword>
<proteinExistence type="predicted"/>
<evidence type="ECO:0000259" key="11">
    <source>
        <dbReference type="PROSITE" id="PS50075"/>
    </source>
</evidence>
<dbReference type="KEGG" id="vei:Veis_2437"/>
<evidence type="ECO:0000256" key="3">
    <source>
        <dbReference type="ARBA" id="ARBA00022450"/>
    </source>
</evidence>
<dbReference type="SUPFAM" id="SSF47336">
    <property type="entry name" value="ACP-like"/>
    <property type="match status" value="3"/>
</dbReference>
<dbReference type="InterPro" id="IPR000873">
    <property type="entry name" value="AMP-dep_synth/lig_dom"/>
</dbReference>
<dbReference type="SUPFAM" id="SSF56801">
    <property type="entry name" value="Acetyl-CoA synthetase-like"/>
    <property type="match status" value="1"/>
</dbReference>
<evidence type="ECO:0000256" key="5">
    <source>
        <dbReference type="ARBA" id="ARBA00022598"/>
    </source>
</evidence>
<dbReference type="GO" id="GO:0009403">
    <property type="term" value="P:toxin biosynthetic process"/>
    <property type="evidence" value="ECO:0007669"/>
    <property type="project" value="UniProtKB-ARBA"/>
</dbReference>
<evidence type="ECO:0000256" key="7">
    <source>
        <dbReference type="ARBA" id="ARBA00052643"/>
    </source>
</evidence>
<dbReference type="SMART" id="SM00823">
    <property type="entry name" value="PKS_PP"/>
    <property type="match status" value="3"/>
</dbReference>
<reference evidence="13" key="1">
    <citation type="submission" date="2006-12" db="EMBL/GenBank/DDBJ databases">
        <title>Complete sequence of chromosome 1 of Verminephrobacter eiseniae EF01-2.</title>
        <authorList>
            <person name="Copeland A."/>
            <person name="Lucas S."/>
            <person name="Lapidus A."/>
            <person name="Barry K."/>
            <person name="Detter J.C."/>
            <person name="Glavina del Rio T."/>
            <person name="Dalin E."/>
            <person name="Tice H."/>
            <person name="Pitluck S."/>
            <person name="Chertkov O."/>
            <person name="Brettin T."/>
            <person name="Bruce D."/>
            <person name="Han C."/>
            <person name="Tapia R."/>
            <person name="Gilna P."/>
            <person name="Schmutz J."/>
            <person name="Larimer F."/>
            <person name="Land M."/>
            <person name="Hauser L."/>
            <person name="Kyrpides N."/>
            <person name="Kim E."/>
            <person name="Stahl D."/>
            <person name="Richardson P."/>
        </authorList>
    </citation>
    <scope>NUCLEOTIDE SEQUENCE [LARGE SCALE GENOMIC DNA]</scope>
    <source>
        <strain evidence="13">EF01-2</strain>
    </source>
</reference>
<comment type="catalytic activity">
    <reaction evidence="7">
        <text>holo-[peptidyl-carrier protein] + L-cysteine + ATP = L-cysteinyl-[peptidyl-carrier protein] + AMP + diphosphate</text>
        <dbReference type="Rhea" id="RHEA:61680"/>
        <dbReference type="Rhea" id="RHEA-COMP:11480"/>
        <dbReference type="Rhea" id="RHEA-COMP:15906"/>
        <dbReference type="ChEBI" id="CHEBI:30616"/>
        <dbReference type="ChEBI" id="CHEBI:33019"/>
        <dbReference type="ChEBI" id="CHEBI:35235"/>
        <dbReference type="ChEBI" id="CHEBI:64479"/>
        <dbReference type="ChEBI" id="CHEBI:144926"/>
        <dbReference type="ChEBI" id="CHEBI:456215"/>
        <dbReference type="EC" id="6.2.1.69"/>
    </reaction>
    <physiologicalReaction direction="left-to-right" evidence="7">
        <dbReference type="Rhea" id="RHEA:61681"/>
    </physiologicalReaction>
</comment>
<dbReference type="FunFam" id="1.10.1200.10:FF:000016">
    <property type="entry name" value="Non-ribosomal peptide synthase"/>
    <property type="match status" value="1"/>
</dbReference>
<keyword evidence="3" id="KW-0596">Phosphopantetheine</keyword>
<gene>
    <name evidence="12" type="ordered locus">Veis_2437</name>
</gene>
<dbReference type="SUPFAM" id="SSF52777">
    <property type="entry name" value="CoA-dependent acyltransferases"/>
    <property type="match status" value="5"/>
</dbReference>
<accession>A1WKM6</accession>
<dbReference type="Gene3D" id="1.10.1200.10">
    <property type="entry name" value="ACP-like"/>
    <property type="match status" value="3"/>
</dbReference>
<comment type="pathway">
    <text evidence="2">Siderophore biosynthesis.</text>
</comment>
<dbReference type="STRING" id="391735.Veis_2437"/>
<dbReference type="InterPro" id="IPR010071">
    <property type="entry name" value="AA_adenyl_dom"/>
</dbReference>
<feature type="compositionally biased region" description="Basic and acidic residues" evidence="10">
    <location>
        <begin position="2177"/>
        <end position="2190"/>
    </location>
</feature>
<dbReference type="InterPro" id="IPR020806">
    <property type="entry name" value="PKS_PP-bd"/>
</dbReference>
<protein>
    <recommendedName>
        <fullName evidence="9">L-cysteine--[L-cysteinyl-carrier protein] ligase</fullName>
        <ecNumber evidence="8">6.2.1.69</ecNumber>
    </recommendedName>
    <alternativeName>
        <fullName evidence="9">L-cysteine--[L-cysteinyl-carrier protein] ligase</fullName>
    </alternativeName>
</protein>
<dbReference type="EC" id="6.2.1.69" evidence="8"/>
<dbReference type="Gene3D" id="3.40.50.150">
    <property type="entry name" value="Vaccinia Virus protein VP39"/>
    <property type="match status" value="1"/>
</dbReference>
<dbReference type="Proteomes" id="UP000000374">
    <property type="component" value="Chromosome"/>
</dbReference>
<comment type="cofactor">
    <cofactor evidence="1">
        <name>pantetheine 4'-phosphate</name>
        <dbReference type="ChEBI" id="CHEBI:47942"/>
    </cofactor>
</comment>
<feature type="compositionally biased region" description="Low complexity" evidence="10">
    <location>
        <begin position="9"/>
        <end position="21"/>
    </location>
</feature>
<dbReference type="Gene3D" id="3.30.559.30">
    <property type="entry name" value="Nonribosomal peptide synthetase, condensation domain"/>
    <property type="match status" value="2"/>
</dbReference>
<dbReference type="InterPro" id="IPR001242">
    <property type="entry name" value="Condensation_dom"/>
</dbReference>
<dbReference type="SUPFAM" id="SSF53335">
    <property type="entry name" value="S-adenosyl-L-methionine-dependent methyltransferases"/>
    <property type="match status" value="1"/>
</dbReference>
<dbReference type="Gene3D" id="3.30.300.30">
    <property type="match status" value="2"/>
</dbReference>
<evidence type="ECO:0000256" key="4">
    <source>
        <dbReference type="ARBA" id="ARBA00022553"/>
    </source>
</evidence>
<dbReference type="FunFam" id="3.30.559.30:FF:000006">
    <property type="entry name" value="Yersiniabactin polyketide/non-ribosomal peptide synthetase"/>
    <property type="match status" value="1"/>
</dbReference>
<feature type="domain" description="Carrier" evidence="11">
    <location>
        <begin position="1445"/>
        <end position="1519"/>
    </location>
</feature>
<dbReference type="PROSITE" id="PS00012">
    <property type="entry name" value="PHOSPHOPANTETHEINE"/>
    <property type="match status" value="2"/>
</dbReference>
<dbReference type="InterPro" id="IPR023213">
    <property type="entry name" value="CAT-like_dom_sf"/>
</dbReference>
<dbReference type="Pfam" id="PF00501">
    <property type="entry name" value="AMP-binding"/>
    <property type="match status" value="1"/>
</dbReference>
<keyword evidence="5" id="KW-0436">Ligase</keyword>
<dbReference type="Pfam" id="PF00550">
    <property type="entry name" value="PP-binding"/>
    <property type="match status" value="3"/>
</dbReference>
<evidence type="ECO:0000313" key="13">
    <source>
        <dbReference type="Proteomes" id="UP000000374"/>
    </source>
</evidence>
<dbReference type="Pfam" id="PF08242">
    <property type="entry name" value="Methyltransf_12"/>
    <property type="match status" value="1"/>
</dbReference>
<dbReference type="FunFam" id="3.40.50.12780:FF:000012">
    <property type="entry name" value="Non-ribosomal peptide synthetase"/>
    <property type="match status" value="1"/>
</dbReference>
<dbReference type="InterPro" id="IPR029063">
    <property type="entry name" value="SAM-dependent_MTases_sf"/>
</dbReference>
<name>A1WKM6_VEREI</name>
<dbReference type="Pfam" id="PF00668">
    <property type="entry name" value="Condensation"/>
    <property type="match status" value="2"/>
</dbReference>
<dbReference type="GO" id="GO:0016874">
    <property type="term" value="F:ligase activity"/>
    <property type="evidence" value="ECO:0007669"/>
    <property type="project" value="UniProtKB-KW"/>
</dbReference>
<evidence type="ECO:0000313" key="12">
    <source>
        <dbReference type="EMBL" id="ABM58183.1"/>
    </source>
</evidence>
<dbReference type="CDD" id="cd19535">
    <property type="entry name" value="Cyc_NRPS"/>
    <property type="match status" value="2"/>
</dbReference>
<evidence type="ECO:0000256" key="2">
    <source>
        <dbReference type="ARBA" id="ARBA00004924"/>
    </source>
</evidence>
<dbReference type="eggNOG" id="COG3433">
    <property type="taxonomic scope" value="Bacteria"/>
</dbReference>
<dbReference type="InterPro" id="IPR006162">
    <property type="entry name" value="Ppantetheine_attach_site"/>
</dbReference>
<dbReference type="PROSITE" id="PS00455">
    <property type="entry name" value="AMP_BINDING"/>
    <property type="match status" value="1"/>
</dbReference>
<dbReference type="GO" id="GO:0031177">
    <property type="term" value="F:phosphopantetheine binding"/>
    <property type="evidence" value="ECO:0007669"/>
    <property type="project" value="InterPro"/>
</dbReference>
<dbReference type="InterPro" id="IPR036736">
    <property type="entry name" value="ACP-like_sf"/>
</dbReference>
<keyword evidence="6" id="KW-0677">Repeat</keyword>
<sequence length="2200" mass="240826">MAARAPGRPGTTYTTSPVTPDTDLDLPREDLAPTTKPGTGLATQPTLRDELAADLDIPVAQLDEHTSLIQLGMDSMHLMAWLNRLRQRGHEVTLRQLYGEPTLAGWSRLLQQKAGGARARAAAPPAWPVMRDGEAFELTPVQHAYLVGRSPQQTLGGVGCHLYQEFDGTGLSVPALESAAQALIKRHPMLRVAFRSDGLQQYGEQTRWPGLALHDLRALDNSARQARLLDLRERLGHRVLAVERGETIDFQLSLLPEGRHRLHVNIDLLVLDAASFTLVFEELAALLRGDTPPAPGAGYDFRSYLVQLREETGDARERAQRHWLGRLDDLPCAPALPLACEPERSGPVRVLRRRAELNAGDWERFKAHAGASGVTPTMALATCFGAVLARWSNQPRLLLNLTLFDRQPLHPSVERMIADFTNVLLLDLFCEGAAFDALARSNQDTFADAYEHRHWSGVELLRELRKAQTHPHGAPVVFTSNLGRPLYGHGTAAVLGQPGWGISQTPQVWIDHLAFEHGPSVCLQWDSNDALFPDGLVDTLFDTYIAQVRRLVDDTHAWQARLPDPMPASQRDVRSRINDTAQPVPQGLLHHGFFSAAERTPQAIALIQGTRSLTYAELAEQARRCAGALAARGVHAGDTVAIAMSKGIGQVIAALGVLHAGAVYVPIALDQPAERRRKIHRDAGVAVVMTCRDDAEPGAVHDGGSDGTDPPALCWQDAILHAGLHAPATVDPGHPAYVIYTSGSTGAPKGVTISHRGALNTCADLNQRYRLGASDRVLALSALHFDLSVFDIFGLLAAGGALVLVGEAQRRDPSVWCDMIEAHGITVWNTVPALFDMLLTYSEGFDLRAPGRLRMAVLSGDWIGLDLPRRYRAFRPDGQFIAMGGATEASIWSNAYDVQDVPPHWRSIPYGYPLANQSYRVVDEQGRDCPDWVAGELWIGGEGVALGYFNDPERSTRQFVTAQGGRWYRTGDMGCYWPDGTLEFLGRRDKQVKIGGHRIELGEIETALHRIDGVKSAVALALGERDQSLAAFVVAQGDALRSPRHADPALPAHYGTLFEPIAAPADREPDTERLVADFLLDHLRQQGLDFATPFDADEALRRQGAAPRWRGLVQRWLDLLVRQKRLARDPQRRGFVRGPRHGAAPWQPASDDPLCATADALLAHHEALALILQDRRPAFTLLEHPFWAPERLLLQSPGTAAAIDALADALAALALALGRPVRAVEIGARSGLAAELLLRRLGVDQLAYTALDTSQDMVLRAAGRLAAYPHASVRRWDGTAQADLAHHADVVWAGNALHRLGGDALDALPALAAPAALIHVLELRNASCLALVSADLLSQDGEDLGTHLRDAEGWQATFQARGLRSERADGAGDQQRFVLRAPDEIRQPDPRKLSEALATQLPPYMVPQRLVFLDALPLTANGKIDHKALGALCQRTPAAQAQQEPPRGDAEAAVAALWREMLRAPTVHRHSHFFQLGGDSLLATRLIGGLDRSGFEARLGDLFDYPTLAAFAATLRPHGDRGADVLRHEPASRHEPFALTDVQQAYLVGRQPGFPLGGVGSHFFVEFEVEGLNAARFEAAWNRLIARHDMLRAVVRDGRQQVLAEVSPFSLLRHHVPRLDHPDVDALRERLSQQVLDPSRWPVFDVQAAEDGSSRTRLFVCLDNLMLDGLSMRLLLTELEQLYLDPDSCLTPLEIGFRDYLSHIAGQGPGEASLAYWQRRLDSLPAAPQLPLRRDPAEIGVPRFVRLSDSLGTRDWLALQARASEAGLTPSALLLSAYAAVLSAWSAHSELCVNLTLFDRRPVHPQIERVLGDFTCLLLLAWQPAADWRASAQRLQQRLRQDLAHRDVSAIRVMRDLVSRHRSSVGLRWPSKRIAALHRLPIRSVLAARCALRCAPMAARSLRHLIGDATLALRRGQPAAAMPVVFTSAIGFESDRFLAQDSPLKPRWGISQTPQVWLDHQVYESAGELRFNWDAVEALFDPAQLSAMFSQYTALLRRLAGDPAAWDLPLDTLVPRHRSDVVGCAQPSERSARRIAQPIPSVLASDATPRCASMASADRQMIGDATLVLRANAPAVPWVTPTVAAQAAAEPLPADAALVDALRDHFRRTTGLPIAARQTFFEAGASSLQLVQLHIHLRQAEHGGLAVTDLFAHATPHALAAHMGALARPPAAPQHPPEPERRTLLDQRKARAERRRAGST</sequence>
<feature type="domain" description="Carrier" evidence="11">
    <location>
        <begin position="2093"/>
        <end position="2167"/>
    </location>
</feature>
<dbReference type="eggNOG" id="COG1020">
    <property type="taxonomic scope" value="Bacteria"/>
</dbReference>
<dbReference type="InterPro" id="IPR042099">
    <property type="entry name" value="ANL_N_sf"/>
</dbReference>
<dbReference type="NCBIfam" id="TIGR01733">
    <property type="entry name" value="AA-adenyl-dom"/>
    <property type="match status" value="1"/>
</dbReference>
<dbReference type="InterPro" id="IPR009081">
    <property type="entry name" value="PP-bd_ACP"/>
</dbReference>
<dbReference type="PANTHER" id="PTHR45527">
    <property type="entry name" value="NONRIBOSOMAL PEPTIDE SYNTHETASE"/>
    <property type="match status" value="1"/>
</dbReference>
<dbReference type="FunFam" id="3.30.559.10:FF:000023">
    <property type="entry name" value="Non-ribosomal peptide synthetase"/>
    <property type="match status" value="2"/>
</dbReference>
<evidence type="ECO:0000256" key="6">
    <source>
        <dbReference type="ARBA" id="ARBA00022737"/>
    </source>
</evidence>
<dbReference type="PROSITE" id="PS50075">
    <property type="entry name" value="CARRIER"/>
    <property type="match status" value="3"/>
</dbReference>
<evidence type="ECO:0000256" key="8">
    <source>
        <dbReference type="ARBA" id="ARBA00066651"/>
    </source>
</evidence>
<organism evidence="12 13">
    <name type="scientific">Verminephrobacter eiseniae (strain EF01-2)</name>
    <dbReference type="NCBI Taxonomy" id="391735"/>
    <lineage>
        <taxon>Bacteria</taxon>
        <taxon>Pseudomonadati</taxon>
        <taxon>Pseudomonadota</taxon>
        <taxon>Betaproteobacteria</taxon>
        <taxon>Burkholderiales</taxon>
        <taxon>Comamonadaceae</taxon>
        <taxon>Verminephrobacter</taxon>
    </lineage>
</organism>
<dbReference type="HOGENOM" id="CLU_000022_40_2_4"/>
<dbReference type="InterPro" id="IPR045851">
    <property type="entry name" value="AMP-bd_C_sf"/>
</dbReference>